<evidence type="ECO:0000259" key="1">
    <source>
        <dbReference type="PROSITE" id="PS50263"/>
    </source>
</evidence>
<dbReference type="CDD" id="cd07574">
    <property type="entry name" value="nitrilase_Rim1_like"/>
    <property type="match status" value="1"/>
</dbReference>
<feature type="domain" description="CN hydrolase" evidence="1">
    <location>
        <begin position="4"/>
        <end position="260"/>
    </location>
</feature>
<reference evidence="2 3" key="1">
    <citation type="submission" date="2021-12" db="EMBL/GenBank/DDBJ databases">
        <title>Siccirubricoccus leaddurans sp. nov., a high concentration Zn2+ tolerance bacterium.</title>
        <authorList>
            <person name="Cao Y."/>
        </authorList>
    </citation>
    <scope>NUCLEOTIDE SEQUENCE [LARGE SCALE GENOMIC DNA]</scope>
    <source>
        <strain evidence="2 3">KC 17139</strain>
    </source>
</reference>
<dbReference type="RefSeq" id="WP_252953578.1">
    <property type="nucleotide sequence ID" value="NZ_JAFIRR010000071.1"/>
</dbReference>
<proteinExistence type="predicted"/>
<dbReference type="Gene3D" id="3.60.110.10">
    <property type="entry name" value="Carbon-nitrogen hydrolase"/>
    <property type="match status" value="1"/>
</dbReference>
<evidence type="ECO:0000313" key="2">
    <source>
        <dbReference type="EMBL" id="MCO6416951.1"/>
    </source>
</evidence>
<organism evidence="2 3">
    <name type="scientific">Siccirubricoccus soli</name>
    <dbReference type="NCBI Taxonomy" id="2899147"/>
    <lineage>
        <taxon>Bacteria</taxon>
        <taxon>Pseudomonadati</taxon>
        <taxon>Pseudomonadota</taxon>
        <taxon>Alphaproteobacteria</taxon>
        <taxon>Acetobacterales</taxon>
        <taxon>Roseomonadaceae</taxon>
        <taxon>Siccirubricoccus</taxon>
    </lineage>
</organism>
<dbReference type="InterPro" id="IPR036526">
    <property type="entry name" value="C-N_Hydrolase_sf"/>
</dbReference>
<dbReference type="PROSITE" id="PS50263">
    <property type="entry name" value="CN_HYDROLASE"/>
    <property type="match status" value="1"/>
</dbReference>
<comment type="caution">
    <text evidence="2">The sequence shown here is derived from an EMBL/GenBank/DDBJ whole genome shotgun (WGS) entry which is preliminary data.</text>
</comment>
<evidence type="ECO:0000313" key="3">
    <source>
        <dbReference type="Proteomes" id="UP001523392"/>
    </source>
</evidence>
<dbReference type="InterPro" id="IPR003010">
    <property type="entry name" value="C-N_Hydrolase"/>
</dbReference>
<name>A0ABT1D4U9_9PROT</name>
<dbReference type="EMBL" id="JAFIRR010000071">
    <property type="protein sequence ID" value="MCO6416951.1"/>
    <property type="molecule type" value="Genomic_DNA"/>
</dbReference>
<protein>
    <submittedName>
        <fullName evidence="2">Carbon-nitrogen hydrolase family protein</fullName>
    </submittedName>
</protein>
<dbReference type="SUPFAM" id="SSF56317">
    <property type="entry name" value="Carbon-nitrogen hydrolase"/>
    <property type="match status" value="1"/>
</dbReference>
<dbReference type="PANTHER" id="PTHR23088">
    <property type="entry name" value="NITRILASE-RELATED"/>
    <property type="match status" value="1"/>
</dbReference>
<dbReference type="Pfam" id="PF00795">
    <property type="entry name" value="CN_hydrolase"/>
    <property type="match status" value="1"/>
</dbReference>
<gene>
    <name evidence="2" type="ORF">JYK14_12385</name>
</gene>
<keyword evidence="3" id="KW-1185">Reference proteome</keyword>
<dbReference type="PANTHER" id="PTHR23088:SF50">
    <property type="entry name" value="HYDROLASE YHCX"/>
    <property type="match status" value="1"/>
</dbReference>
<dbReference type="GO" id="GO:0016787">
    <property type="term" value="F:hydrolase activity"/>
    <property type="evidence" value="ECO:0007669"/>
    <property type="project" value="UniProtKB-KW"/>
</dbReference>
<keyword evidence="2" id="KW-0378">Hydrolase</keyword>
<accession>A0ABT1D4U9</accession>
<dbReference type="Proteomes" id="UP001523392">
    <property type="component" value="Unassembled WGS sequence"/>
</dbReference>
<sequence length="292" mass="31247">MSALRLASLAWRVERTRDVAAFAAKLDALVAEAAPRADLLLMPEYACVELGTELSGQVADEAAELRAMVAVAPALLEAMRGVARRHGVWLLPGSLPMAAGELVVNRAPLIAPDGRLAFQDKMAMTRFERERWGVSAGAGPAVFETPWGRIGISICYDAEFPKHVRAQVEAGAWLVLVPSCTDTMHGFNRVRFAAQARALENQCFVAVAPTVGDAPWSAALDANRGFAAVFGPIDRGFPEDGVLARGALDMPGWVYATLDPAKIEAVRRDGAVLNHRDWPQAPVAAPGLGVFQ</sequence>